<dbReference type="Proteomes" id="UP000256970">
    <property type="component" value="Unassembled WGS sequence"/>
</dbReference>
<gene>
    <name evidence="1" type="ORF">BQ4739_LOCUS14748</name>
</gene>
<sequence length="188" mass="19534">MKGLQEEVVVEGLLHVTAFQAGSCLERFGDIESLSAPPLQPLSSALDRAASANSSRVVNEAICLATPPDNPTADTENQRVVIRHVARPISSAASTTSGTLSRAAATLRSSVGGAMQLELQSNERALMLNIYTAEVLQASSAVRRQRRRAVIRALRAGRDTGRALLEAPAAALASCLASLDGGSGGSSK</sequence>
<name>A0A383WB91_TETOB</name>
<keyword evidence="2" id="KW-1185">Reference proteome</keyword>
<reference evidence="1 2" key="1">
    <citation type="submission" date="2016-10" db="EMBL/GenBank/DDBJ databases">
        <authorList>
            <person name="Cai Z."/>
        </authorList>
    </citation>
    <scope>NUCLEOTIDE SEQUENCE [LARGE SCALE GENOMIC DNA]</scope>
</reference>
<dbReference type="EMBL" id="FNXT01001215">
    <property type="protein sequence ID" value="SZX74480.1"/>
    <property type="molecule type" value="Genomic_DNA"/>
</dbReference>
<protein>
    <submittedName>
        <fullName evidence="1">Uncharacterized protein</fullName>
    </submittedName>
</protein>
<dbReference type="AlphaFoldDB" id="A0A383WB91"/>
<evidence type="ECO:0000313" key="2">
    <source>
        <dbReference type="Proteomes" id="UP000256970"/>
    </source>
</evidence>
<evidence type="ECO:0000313" key="1">
    <source>
        <dbReference type="EMBL" id="SZX74480.1"/>
    </source>
</evidence>
<proteinExistence type="predicted"/>
<accession>A0A383WB91</accession>
<organism evidence="1 2">
    <name type="scientific">Tetradesmus obliquus</name>
    <name type="common">Green alga</name>
    <name type="synonym">Acutodesmus obliquus</name>
    <dbReference type="NCBI Taxonomy" id="3088"/>
    <lineage>
        <taxon>Eukaryota</taxon>
        <taxon>Viridiplantae</taxon>
        <taxon>Chlorophyta</taxon>
        <taxon>core chlorophytes</taxon>
        <taxon>Chlorophyceae</taxon>
        <taxon>CS clade</taxon>
        <taxon>Sphaeropleales</taxon>
        <taxon>Scenedesmaceae</taxon>
        <taxon>Tetradesmus</taxon>
    </lineage>
</organism>